<dbReference type="InterPro" id="IPR003118">
    <property type="entry name" value="Pointed_dom"/>
</dbReference>
<dbReference type="InterPro" id="IPR013761">
    <property type="entry name" value="SAM/pointed_sf"/>
</dbReference>
<accession>A0A922L7Y3</accession>
<dbReference type="SMART" id="SM00251">
    <property type="entry name" value="SAM_PNT"/>
    <property type="match status" value="1"/>
</dbReference>
<proteinExistence type="predicted"/>
<comment type="caution">
    <text evidence="3">The sequence shown here is derived from an EMBL/GenBank/DDBJ whole genome shotgun (WGS) entry which is preliminary data.</text>
</comment>
<sequence length="296" mass="34918">MRIHNQCLVEDLIGHNNNNNNQNEDDNNNIVNCIPCILGDYNISNQIEQQQQHSPTTTSSSSYINGQSWSIKSPEQWQPIEVAEWIRYWASRNNIQDIEIAHLLYNQMAGIELCQMQREYFTTVCPQYGDLIYDSLQSLMEQFRHVNLNAQQQQQQQLNSIDSTNFLVTNLNSDYAPQQQQNHQHHHHETNDISNHHHHNHLLPIHLDLYHMTMNNTHLDSTTIATTNTNNDDLFDDNNNQQQQSNHHHHIHHHQFNHQQQLNHHNNNPFNDPSPNSYGKYLSEFEFECNRIVHYS</sequence>
<dbReference type="GO" id="GO:0043565">
    <property type="term" value="F:sequence-specific DNA binding"/>
    <property type="evidence" value="ECO:0007669"/>
    <property type="project" value="InterPro"/>
</dbReference>
<feature type="compositionally biased region" description="Basic residues" evidence="1">
    <location>
        <begin position="246"/>
        <end position="256"/>
    </location>
</feature>
<evidence type="ECO:0000259" key="2">
    <source>
        <dbReference type="PROSITE" id="PS51433"/>
    </source>
</evidence>
<dbReference type="AlphaFoldDB" id="A0A922L7Y3"/>
<feature type="region of interest" description="Disordered" evidence="1">
    <location>
        <begin position="177"/>
        <end position="197"/>
    </location>
</feature>
<reference evidence="3" key="1">
    <citation type="submission" date="2013-05" db="EMBL/GenBank/DDBJ databases">
        <authorList>
            <person name="Yim A.K.Y."/>
            <person name="Chan T.F."/>
            <person name="Ji K.M."/>
            <person name="Liu X.Y."/>
            <person name="Zhou J.W."/>
            <person name="Li R.Q."/>
            <person name="Yang K.Y."/>
            <person name="Li J."/>
            <person name="Li M."/>
            <person name="Law P.T.W."/>
            <person name="Wu Y.L."/>
            <person name="Cai Z.L."/>
            <person name="Qin H."/>
            <person name="Bao Y."/>
            <person name="Leung R.K.K."/>
            <person name="Ng P.K.S."/>
            <person name="Zou J."/>
            <person name="Zhong X.J."/>
            <person name="Ran P.X."/>
            <person name="Zhong N.S."/>
            <person name="Liu Z.G."/>
            <person name="Tsui S.K.W."/>
        </authorList>
    </citation>
    <scope>NUCLEOTIDE SEQUENCE</scope>
    <source>
        <strain evidence="3">Derf</strain>
        <tissue evidence="3">Whole organism</tissue>
    </source>
</reference>
<gene>
    <name evidence="3" type="ORF">DERF_006219</name>
</gene>
<organism evidence="3 4">
    <name type="scientific">Dermatophagoides farinae</name>
    <name type="common">American house dust mite</name>
    <dbReference type="NCBI Taxonomy" id="6954"/>
    <lineage>
        <taxon>Eukaryota</taxon>
        <taxon>Metazoa</taxon>
        <taxon>Ecdysozoa</taxon>
        <taxon>Arthropoda</taxon>
        <taxon>Chelicerata</taxon>
        <taxon>Arachnida</taxon>
        <taxon>Acari</taxon>
        <taxon>Acariformes</taxon>
        <taxon>Sarcoptiformes</taxon>
        <taxon>Astigmata</taxon>
        <taxon>Psoroptidia</taxon>
        <taxon>Analgoidea</taxon>
        <taxon>Pyroglyphidae</taxon>
        <taxon>Dermatophagoidinae</taxon>
        <taxon>Dermatophagoides</taxon>
    </lineage>
</organism>
<evidence type="ECO:0000313" key="4">
    <source>
        <dbReference type="Proteomes" id="UP000790347"/>
    </source>
</evidence>
<reference evidence="3" key="2">
    <citation type="journal article" date="2022" name="Res Sq">
        <title>Comparative Genomics Reveals Insights into the Divergent Evolution of Astigmatic Mites and Household Pest Adaptations.</title>
        <authorList>
            <person name="Xiong Q."/>
            <person name="Wan A.T.-Y."/>
            <person name="Liu X.-Y."/>
            <person name="Fung C.S.-H."/>
            <person name="Xiao X."/>
            <person name="Malainual N."/>
            <person name="Hou J."/>
            <person name="Wang L."/>
            <person name="Wang M."/>
            <person name="Yang K."/>
            <person name="Cui Y."/>
            <person name="Leung E."/>
            <person name="Nong W."/>
            <person name="Shin S.-K."/>
            <person name="Au S."/>
            <person name="Jeong K.Y."/>
            <person name="Chew F.T."/>
            <person name="Hui J."/>
            <person name="Leung T.F."/>
            <person name="Tungtrongchitr A."/>
            <person name="Zhong N."/>
            <person name="Liu Z."/>
            <person name="Tsui S."/>
        </authorList>
    </citation>
    <scope>NUCLEOTIDE SEQUENCE</scope>
    <source>
        <strain evidence="3">Derf</strain>
        <tissue evidence="3">Whole organism</tissue>
    </source>
</reference>
<evidence type="ECO:0000256" key="1">
    <source>
        <dbReference type="SAM" id="MobiDB-lite"/>
    </source>
</evidence>
<evidence type="ECO:0000313" key="3">
    <source>
        <dbReference type="EMBL" id="KAH9522653.1"/>
    </source>
</evidence>
<dbReference type="EMBL" id="ASGP02000002">
    <property type="protein sequence ID" value="KAH9522653.1"/>
    <property type="molecule type" value="Genomic_DNA"/>
</dbReference>
<feature type="domain" description="PNT" evidence="2">
    <location>
        <begin position="56"/>
        <end position="143"/>
    </location>
</feature>
<name>A0A922L7Y3_DERFA</name>
<protein>
    <recommendedName>
        <fullName evidence="2">PNT domain-containing protein</fullName>
    </recommendedName>
</protein>
<feature type="compositionally biased region" description="Low complexity" evidence="1">
    <location>
        <begin position="230"/>
        <end position="245"/>
    </location>
</feature>
<feature type="compositionally biased region" description="Low complexity" evidence="1">
    <location>
        <begin position="257"/>
        <end position="277"/>
    </location>
</feature>
<feature type="region of interest" description="Disordered" evidence="1">
    <location>
        <begin position="230"/>
        <end position="277"/>
    </location>
</feature>
<dbReference type="PROSITE" id="PS51433">
    <property type="entry name" value="PNT"/>
    <property type="match status" value="1"/>
</dbReference>
<dbReference type="SUPFAM" id="SSF47769">
    <property type="entry name" value="SAM/Pointed domain"/>
    <property type="match status" value="1"/>
</dbReference>
<keyword evidence="4" id="KW-1185">Reference proteome</keyword>
<dbReference type="Pfam" id="PF02198">
    <property type="entry name" value="SAM_PNT"/>
    <property type="match status" value="1"/>
</dbReference>
<dbReference type="Gene3D" id="1.10.150.50">
    <property type="entry name" value="Transcription Factor, Ets-1"/>
    <property type="match status" value="1"/>
</dbReference>
<dbReference type="Proteomes" id="UP000790347">
    <property type="component" value="Unassembled WGS sequence"/>
</dbReference>